<feature type="compositionally biased region" description="Basic and acidic residues" evidence="1">
    <location>
        <begin position="117"/>
        <end position="129"/>
    </location>
</feature>
<feature type="compositionally biased region" description="Polar residues" evidence="1">
    <location>
        <begin position="196"/>
        <end position="217"/>
    </location>
</feature>
<dbReference type="AlphaFoldDB" id="A0ABD1DXB9"/>
<name>A0ABD1DXB9_CULPP</name>
<comment type="caution">
    <text evidence="2">The sequence shown here is derived from an EMBL/GenBank/DDBJ whole genome shotgun (WGS) entry which is preliminary data.</text>
</comment>
<evidence type="ECO:0000313" key="3">
    <source>
        <dbReference type="Proteomes" id="UP001562425"/>
    </source>
</evidence>
<feature type="region of interest" description="Disordered" evidence="1">
    <location>
        <begin position="87"/>
        <end position="169"/>
    </location>
</feature>
<evidence type="ECO:0000256" key="1">
    <source>
        <dbReference type="SAM" id="MobiDB-lite"/>
    </source>
</evidence>
<feature type="compositionally biased region" description="Acidic residues" evidence="1">
    <location>
        <begin position="130"/>
        <end position="141"/>
    </location>
</feature>
<protein>
    <submittedName>
        <fullName evidence="2">Uncharacterized protein</fullName>
    </submittedName>
</protein>
<proteinExistence type="predicted"/>
<evidence type="ECO:0000313" key="2">
    <source>
        <dbReference type="EMBL" id="KAL1404394.1"/>
    </source>
</evidence>
<organism evidence="2 3">
    <name type="scientific">Culex pipiens pipiens</name>
    <name type="common">Northern house mosquito</name>
    <dbReference type="NCBI Taxonomy" id="38569"/>
    <lineage>
        <taxon>Eukaryota</taxon>
        <taxon>Metazoa</taxon>
        <taxon>Ecdysozoa</taxon>
        <taxon>Arthropoda</taxon>
        <taxon>Hexapoda</taxon>
        <taxon>Insecta</taxon>
        <taxon>Pterygota</taxon>
        <taxon>Neoptera</taxon>
        <taxon>Endopterygota</taxon>
        <taxon>Diptera</taxon>
        <taxon>Nematocera</taxon>
        <taxon>Culicoidea</taxon>
        <taxon>Culicidae</taxon>
        <taxon>Culicinae</taxon>
        <taxon>Culicini</taxon>
        <taxon>Culex</taxon>
        <taxon>Culex</taxon>
    </lineage>
</organism>
<feature type="compositionally biased region" description="Acidic residues" evidence="1">
    <location>
        <begin position="45"/>
        <end position="55"/>
    </location>
</feature>
<reference evidence="2 3" key="1">
    <citation type="submission" date="2024-05" db="EMBL/GenBank/DDBJ databases">
        <title>Culex pipiens pipiens assembly and annotation.</title>
        <authorList>
            <person name="Alout H."/>
            <person name="Durand T."/>
        </authorList>
    </citation>
    <scope>NUCLEOTIDE SEQUENCE [LARGE SCALE GENOMIC DNA]</scope>
    <source>
        <strain evidence="2">HA-2024</strain>
        <tissue evidence="2">Whole body</tissue>
    </source>
</reference>
<feature type="compositionally biased region" description="Polar residues" evidence="1">
    <location>
        <begin position="1"/>
        <end position="19"/>
    </location>
</feature>
<feature type="region of interest" description="Disordered" evidence="1">
    <location>
        <begin position="1"/>
        <end position="59"/>
    </location>
</feature>
<accession>A0ABD1DXB9</accession>
<dbReference type="EMBL" id="JBEHCU010000460">
    <property type="protein sequence ID" value="KAL1404394.1"/>
    <property type="molecule type" value="Genomic_DNA"/>
</dbReference>
<feature type="region of interest" description="Disordered" evidence="1">
    <location>
        <begin position="194"/>
        <end position="217"/>
    </location>
</feature>
<dbReference type="Proteomes" id="UP001562425">
    <property type="component" value="Unassembled WGS sequence"/>
</dbReference>
<sequence length="217" mass="24260">MSDAVSPSTGPEANRSPSSDYEVFDFEDFDGDYPYQRIPQNGSFQDEEDDEEEDGIGTPLNLELAQLLNQGIVSKAKANFGISKNIETLEKSTVELSESTSSPKRKPKESPSTSSSYKRDPDLYLRRNDDDDSSGNEEEVDFVNVPRRDEAVFENGSTEQSPLFANGPFRYTEPTTSFHSAFGYDNEQMMFEEFTSESATKTSDPQCDSPHQSDFST</sequence>
<gene>
    <name evidence="2" type="ORF">pipiens_005362</name>
</gene>
<feature type="compositionally biased region" description="Acidic residues" evidence="1">
    <location>
        <begin position="22"/>
        <end position="31"/>
    </location>
</feature>
<keyword evidence="3" id="KW-1185">Reference proteome</keyword>